<feature type="transmembrane region" description="Helical" evidence="6">
    <location>
        <begin position="100"/>
        <end position="123"/>
    </location>
</feature>
<feature type="domain" description="PAS" evidence="9">
    <location>
        <begin position="549"/>
        <end position="602"/>
    </location>
</feature>
<dbReference type="SMART" id="SM00448">
    <property type="entry name" value="REC"/>
    <property type="match status" value="1"/>
</dbReference>
<dbReference type="PROSITE" id="PS50109">
    <property type="entry name" value="HIS_KIN"/>
    <property type="match status" value="1"/>
</dbReference>
<dbReference type="InterPro" id="IPR000014">
    <property type="entry name" value="PAS"/>
</dbReference>
<dbReference type="Pfam" id="PF00072">
    <property type="entry name" value="Response_reg"/>
    <property type="match status" value="1"/>
</dbReference>
<evidence type="ECO:0000259" key="7">
    <source>
        <dbReference type="PROSITE" id="PS50109"/>
    </source>
</evidence>
<dbReference type="InterPro" id="IPR035965">
    <property type="entry name" value="PAS-like_dom_sf"/>
</dbReference>
<evidence type="ECO:0000313" key="10">
    <source>
        <dbReference type="EMBL" id="MBD1390225.1"/>
    </source>
</evidence>
<dbReference type="CDD" id="cd00130">
    <property type="entry name" value="PAS"/>
    <property type="match status" value="1"/>
</dbReference>
<feature type="domain" description="Response regulatory" evidence="8">
    <location>
        <begin position="939"/>
        <end position="1055"/>
    </location>
</feature>
<name>A0A8J6UM88_9GAMM</name>
<dbReference type="InterPro" id="IPR036890">
    <property type="entry name" value="HATPase_C_sf"/>
</dbReference>
<dbReference type="SUPFAM" id="SSF47384">
    <property type="entry name" value="Homodimeric domain of signal transducing histidine kinase"/>
    <property type="match status" value="1"/>
</dbReference>
<dbReference type="EC" id="2.7.13.3" evidence="2"/>
<keyword evidence="11" id="KW-1185">Reference proteome</keyword>
<dbReference type="SMART" id="SM00387">
    <property type="entry name" value="HATPase_c"/>
    <property type="match status" value="1"/>
</dbReference>
<dbReference type="Gene3D" id="3.40.50.2300">
    <property type="match status" value="1"/>
</dbReference>
<dbReference type="InterPro" id="IPR011006">
    <property type="entry name" value="CheY-like_superfamily"/>
</dbReference>
<protein>
    <recommendedName>
        <fullName evidence="2">histidine kinase</fullName>
        <ecNumber evidence="2">2.7.13.3</ecNumber>
    </recommendedName>
</protein>
<dbReference type="InterPro" id="IPR001789">
    <property type="entry name" value="Sig_transdc_resp-reg_receiver"/>
</dbReference>
<dbReference type="InterPro" id="IPR004358">
    <property type="entry name" value="Sig_transdc_His_kin-like_C"/>
</dbReference>
<dbReference type="SUPFAM" id="SSF55785">
    <property type="entry name" value="PYP-like sensor domain (PAS domain)"/>
    <property type="match status" value="1"/>
</dbReference>
<dbReference type="InterPro" id="IPR005467">
    <property type="entry name" value="His_kinase_dom"/>
</dbReference>
<dbReference type="InterPro" id="IPR013767">
    <property type="entry name" value="PAS_fold"/>
</dbReference>
<dbReference type="InterPro" id="IPR003594">
    <property type="entry name" value="HATPase_dom"/>
</dbReference>
<evidence type="ECO:0000256" key="5">
    <source>
        <dbReference type="PROSITE-ProRule" id="PRU00169"/>
    </source>
</evidence>
<keyword evidence="6" id="KW-0472">Membrane</keyword>
<dbReference type="Gene3D" id="3.30.450.20">
    <property type="entry name" value="PAS domain"/>
    <property type="match status" value="1"/>
</dbReference>
<evidence type="ECO:0000256" key="3">
    <source>
        <dbReference type="ARBA" id="ARBA00022553"/>
    </source>
</evidence>
<feature type="transmembrane region" description="Helical" evidence="6">
    <location>
        <begin position="144"/>
        <end position="164"/>
    </location>
</feature>
<dbReference type="InterPro" id="IPR036097">
    <property type="entry name" value="HisK_dim/P_sf"/>
</dbReference>
<dbReference type="NCBIfam" id="TIGR00229">
    <property type="entry name" value="sensory_box"/>
    <property type="match status" value="1"/>
</dbReference>
<dbReference type="RefSeq" id="WP_191145293.1">
    <property type="nucleotide sequence ID" value="NZ_JACXAF010000015.1"/>
</dbReference>
<comment type="catalytic activity">
    <reaction evidence="1">
        <text>ATP + protein L-histidine = ADP + protein N-phospho-L-histidine.</text>
        <dbReference type="EC" id="2.7.13.3"/>
    </reaction>
</comment>
<dbReference type="SUPFAM" id="SSF52172">
    <property type="entry name" value="CheY-like"/>
    <property type="match status" value="1"/>
</dbReference>
<dbReference type="InterPro" id="IPR003661">
    <property type="entry name" value="HisK_dim/P_dom"/>
</dbReference>
<dbReference type="AlphaFoldDB" id="A0A8J6UM88"/>
<feature type="transmembrane region" description="Helical" evidence="6">
    <location>
        <begin position="459"/>
        <end position="481"/>
    </location>
</feature>
<evidence type="ECO:0000313" key="11">
    <source>
        <dbReference type="Proteomes" id="UP000638014"/>
    </source>
</evidence>
<dbReference type="Pfam" id="PF00512">
    <property type="entry name" value="HisKA"/>
    <property type="match status" value="1"/>
</dbReference>
<dbReference type="Pfam" id="PF00989">
    <property type="entry name" value="PAS"/>
    <property type="match status" value="1"/>
</dbReference>
<evidence type="ECO:0000259" key="9">
    <source>
        <dbReference type="PROSITE" id="PS50112"/>
    </source>
</evidence>
<dbReference type="EMBL" id="JACXAF010000015">
    <property type="protein sequence ID" value="MBD1390225.1"/>
    <property type="molecule type" value="Genomic_DNA"/>
</dbReference>
<evidence type="ECO:0000256" key="4">
    <source>
        <dbReference type="ARBA" id="ARBA00023012"/>
    </source>
</evidence>
<dbReference type="CDD" id="cd16922">
    <property type="entry name" value="HATPase_EvgS-ArcB-TorS-like"/>
    <property type="match status" value="1"/>
</dbReference>
<dbReference type="FunFam" id="3.30.565.10:FF:000010">
    <property type="entry name" value="Sensor histidine kinase RcsC"/>
    <property type="match status" value="1"/>
</dbReference>
<dbReference type="PROSITE" id="PS50112">
    <property type="entry name" value="PAS"/>
    <property type="match status" value="1"/>
</dbReference>
<keyword evidence="4" id="KW-0902">Two-component regulatory system</keyword>
<feature type="domain" description="Histidine kinase" evidence="7">
    <location>
        <begin position="691"/>
        <end position="913"/>
    </location>
</feature>
<dbReference type="Pfam" id="PF02518">
    <property type="entry name" value="HATPase_c"/>
    <property type="match status" value="1"/>
</dbReference>
<evidence type="ECO:0000256" key="1">
    <source>
        <dbReference type="ARBA" id="ARBA00000085"/>
    </source>
</evidence>
<dbReference type="GO" id="GO:0006355">
    <property type="term" value="P:regulation of DNA-templated transcription"/>
    <property type="evidence" value="ECO:0007669"/>
    <property type="project" value="InterPro"/>
</dbReference>
<keyword evidence="6" id="KW-0812">Transmembrane</keyword>
<dbReference type="Proteomes" id="UP000638014">
    <property type="component" value="Unassembled WGS sequence"/>
</dbReference>
<dbReference type="GO" id="GO:0000155">
    <property type="term" value="F:phosphorelay sensor kinase activity"/>
    <property type="evidence" value="ECO:0007669"/>
    <property type="project" value="InterPro"/>
</dbReference>
<dbReference type="Gene3D" id="1.10.287.130">
    <property type="match status" value="1"/>
</dbReference>
<dbReference type="PANTHER" id="PTHR45339:SF1">
    <property type="entry name" value="HYBRID SIGNAL TRANSDUCTION HISTIDINE KINASE J"/>
    <property type="match status" value="1"/>
</dbReference>
<proteinExistence type="predicted"/>
<dbReference type="PANTHER" id="PTHR45339">
    <property type="entry name" value="HYBRID SIGNAL TRANSDUCTION HISTIDINE KINASE J"/>
    <property type="match status" value="1"/>
</dbReference>
<sequence>MAREWFSPETWQNKSLFVAIGLGVLGAVTNLFTIPMFANTSLVLGGVFSMLAAILMRPHHALLASVIATTGLLINWQHGWGYIWFPLEVLFVNWMVRQRIHALIADLLYWLLVGMPLVYLVLISVEQLSPPMLATILVKQALNGYLYTLLAAFIAMLPWCRTFLSDRPLSLPPLKIYLTQAFGMLATLSLLAYGLVSERHYTDDVKQQLELDLSNYSGQIRTYGLQQKAIERNQMDALVAIWRTNLGPGVMPSQVQLDAMFEANPRYLALMLVSPDGQLLRYSQQSDFQQSLRSRSPAPQIKQDELQRAGKSRLTRLSHSVANSDFGFQPTVIATRPIYGTDNFTIKGYVQGILPLKQHQKNLDSFLAGTPFEFVILDSNQQVNLSSSNLGLPLNSHFVFDTQSMSALPLPLPALTTELGNRKADYFYHRRPLDQQTEVMVLTPATKVLVKLQQHYLKWALFIVIASLASVVLGQLLAGLFTQPLDALLRFSSQDNFPIPKDKSQSHNFHYREQHQLFANIVRKTKALASYHNSLEHQVSTRTQELQMLNDRLSRVLQASSDGILEVNGKGRINFANQMLAGWLEQPPEQLVGQSIEGLLLPVSGSMTLEQCVHEARFTGTMAEGEGQLRRDGVLIELEFNAAPTAVEDGNVGAVVMLRNATSRKEIQRNVEHARRSAELAAQAKSDFVANVSHEIRTPLNAIGGLIQLFGRDNLSLEQKQYLKRMAHGAELLQAIVNDILDFSKIEAGHLELNVQAFDLEALLDNLKLLMLPKAEQKQLQLNLELATDVPIGLVGDSLRLSQVLMNLVSNAIKFTKHGHVTVTVTVLPERDSDKAHLRMAVTDSGIGIAPEKLGNLFRPFTQADNATTRQYGGTGLGLAICQRLVGLMGGQLQVSSIPERGSKFWFDIQLPVAAPSAELLQTPSAIAESPNVAFNGQRILVVEDNSVNLQITQLMLTRLGLKADGAISAAIALEKLQQQAFDLVLMDLQMPEMDGIEAVGNIRQCRDWDNIPVVALTAHVSVADKKRCLAAGMQDHIGKPVVMTELTRVLARHLSFSVDGDDSHSGPHELATEAADLQYLQQTFYQRYGKIDVHLRTLVEIDAWQDARELINAASKSASDFKQTELNNLLATLARGIEQRQLDTTALAQLADYINTAQRQLQAAEINSVG</sequence>
<dbReference type="SMART" id="SM00091">
    <property type="entry name" value="PAS"/>
    <property type="match status" value="1"/>
</dbReference>
<feature type="transmembrane region" description="Helical" evidence="6">
    <location>
        <begin position="36"/>
        <end position="55"/>
    </location>
</feature>
<comment type="caution">
    <text evidence="10">The sequence shown here is derived from an EMBL/GenBank/DDBJ whole genome shotgun (WGS) entry which is preliminary data.</text>
</comment>
<accession>A0A8J6UM88</accession>
<evidence type="ECO:0000256" key="2">
    <source>
        <dbReference type="ARBA" id="ARBA00012438"/>
    </source>
</evidence>
<feature type="transmembrane region" description="Helical" evidence="6">
    <location>
        <begin position="62"/>
        <end position="80"/>
    </location>
</feature>
<gene>
    <name evidence="10" type="ORF">IC617_12355</name>
</gene>
<dbReference type="PROSITE" id="PS50110">
    <property type="entry name" value="RESPONSE_REGULATORY"/>
    <property type="match status" value="1"/>
</dbReference>
<evidence type="ECO:0000259" key="8">
    <source>
        <dbReference type="PROSITE" id="PS50110"/>
    </source>
</evidence>
<organism evidence="10 11">
    <name type="scientific">Neiella litorisoli</name>
    <dbReference type="NCBI Taxonomy" id="2771431"/>
    <lineage>
        <taxon>Bacteria</taxon>
        <taxon>Pseudomonadati</taxon>
        <taxon>Pseudomonadota</taxon>
        <taxon>Gammaproteobacteria</taxon>
        <taxon>Alteromonadales</taxon>
        <taxon>Echinimonadaceae</taxon>
        <taxon>Neiella</taxon>
    </lineage>
</organism>
<feature type="modified residue" description="4-aspartylphosphate" evidence="5">
    <location>
        <position position="988"/>
    </location>
</feature>
<dbReference type="SUPFAM" id="SSF55874">
    <property type="entry name" value="ATPase domain of HSP90 chaperone/DNA topoisomerase II/histidine kinase"/>
    <property type="match status" value="1"/>
</dbReference>
<dbReference type="CDD" id="cd00082">
    <property type="entry name" value="HisKA"/>
    <property type="match status" value="1"/>
</dbReference>
<evidence type="ECO:0000256" key="6">
    <source>
        <dbReference type="SAM" id="Phobius"/>
    </source>
</evidence>
<dbReference type="PRINTS" id="PR00344">
    <property type="entry name" value="BCTRLSENSOR"/>
</dbReference>
<keyword evidence="6" id="KW-1133">Transmembrane helix</keyword>
<feature type="transmembrane region" description="Helical" evidence="6">
    <location>
        <begin position="176"/>
        <end position="196"/>
    </location>
</feature>
<dbReference type="SMART" id="SM00388">
    <property type="entry name" value="HisKA"/>
    <property type="match status" value="1"/>
</dbReference>
<reference evidence="10" key="1">
    <citation type="submission" date="2020-09" db="EMBL/GenBank/DDBJ databases">
        <title>A novel bacterium of genus Neiella, isolated from South China Sea.</title>
        <authorList>
            <person name="Huang H."/>
            <person name="Mo K."/>
            <person name="Hu Y."/>
        </authorList>
    </citation>
    <scope>NUCLEOTIDE SEQUENCE</scope>
    <source>
        <strain evidence="10">HB171785</strain>
    </source>
</reference>
<dbReference type="Gene3D" id="3.30.565.10">
    <property type="entry name" value="Histidine kinase-like ATPase, C-terminal domain"/>
    <property type="match status" value="1"/>
</dbReference>
<keyword evidence="3 5" id="KW-0597">Phosphoprotein</keyword>
<dbReference type="CDD" id="cd17546">
    <property type="entry name" value="REC_hyHK_CKI1_RcsC-like"/>
    <property type="match status" value="1"/>
</dbReference>